<protein>
    <submittedName>
        <fullName evidence="2">Uncharacterized protein</fullName>
    </submittedName>
</protein>
<feature type="compositionally biased region" description="Basic and acidic residues" evidence="1">
    <location>
        <begin position="444"/>
        <end position="453"/>
    </location>
</feature>
<evidence type="ECO:0000313" key="3">
    <source>
        <dbReference type="Proteomes" id="UP000297792"/>
    </source>
</evidence>
<reference evidence="2 3" key="1">
    <citation type="submission" date="2018-12" db="EMBL/GenBank/DDBJ databases">
        <title>Draft genome sequences of Mycolicibacterium peregrinum isolated from a pig with lymphadenitis and from soil on the same Japanese pig farm.</title>
        <authorList>
            <person name="Komatsu T."/>
            <person name="Ohya K."/>
            <person name="Sawai K."/>
            <person name="Odoi J.O."/>
            <person name="Otsu K."/>
            <person name="Ota A."/>
            <person name="Ito T."/>
            <person name="Kawai M."/>
            <person name="Maruyama F."/>
        </authorList>
    </citation>
    <scope>NUCLEOTIDE SEQUENCE [LARGE SCALE GENOMIC DNA]</scope>
    <source>
        <strain evidence="2 3">138</strain>
    </source>
</reference>
<dbReference type="AlphaFoldDB" id="A0A4Z0HPB7"/>
<dbReference type="Proteomes" id="UP000297792">
    <property type="component" value="Unassembled WGS sequence"/>
</dbReference>
<feature type="region of interest" description="Disordered" evidence="1">
    <location>
        <begin position="427"/>
        <end position="482"/>
    </location>
</feature>
<evidence type="ECO:0000313" key="2">
    <source>
        <dbReference type="EMBL" id="TGB43536.1"/>
    </source>
</evidence>
<evidence type="ECO:0000256" key="1">
    <source>
        <dbReference type="SAM" id="MobiDB-lite"/>
    </source>
</evidence>
<dbReference type="CDD" id="cd09598">
    <property type="entry name" value="M4_like"/>
    <property type="match status" value="1"/>
</dbReference>
<accession>A0A4Z0HPB7</accession>
<dbReference type="RefSeq" id="WP_135360179.1">
    <property type="nucleotide sequence ID" value="NZ_JBLVUM010000002.1"/>
</dbReference>
<proteinExistence type="predicted"/>
<dbReference type="EMBL" id="RWKA01000005">
    <property type="protein sequence ID" value="TGB43536.1"/>
    <property type="molecule type" value="Genomic_DNA"/>
</dbReference>
<name>A0A4Z0HPB7_MYCPR</name>
<organism evidence="2 3">
    <name type="scientific">Mycolicibacterium peregrinum</name>
    <name type="common">Mycobacterium peregrinum</name>
    <dbReference type="NCBI Taxonomy" id="43304"/>
    <lineage>
        <taxon>Bacteria</taxon>
        <taxon>Bacillati</taxon>
        <taxon>Actinomycetota</taxon>
        <taxon>Actinomycetes</taxon>
        <taxon>Mycobacteriales</taxon>
        <taxon>Mycobacteriaceae</taxon>
        <taxon>Mycolicibacterium</taxon>
    </lineage>
</organism>
<sequence length="617" mass="68937">MRKSPERRALRIFAFDPMISRAGDHRVTVEVPYRKLERTERSFWDDRLEVVDYDAAADVYYKAVQLDDAAIAMQQGIEPSDSDPQFHQQMVYAVASRVLENFDRALGRRLRFWGGARLRLMPHAFQGSNAYFDDDLNAVLFGYFSADVDDPGANLPGQLIFTCLSHDIVAHEVAHAALSRLHRRYSEPTNAQVPALHEAFADIVALFQRLTFPEVVAAAIRETRNNLLDPKGRLLDIGAQFGSAAGKGHALRSIAATRDPSKVASTTEPHALGWILVSAVYDGFVDTYERRTRDLIRIATGGSGKLPDGELHPDLVNRLAGECVRTAQTVLSMCIRATDYLPPVDPTFSDYLRAMITADFELNRSDETGVRASMIEAFRQRGIRPQAVGSLAVESLLLDAQPDTAPKDIDLARIVADLVEVGARELGRTTGPAKSSTYTKRPRAREVTSRSDWDAQQYQSLSEPPREDAQIPETEEPDDDWRSLGGRLGSWVKLNRPKLGLEIDIPAAVVGFHPVHRIAATGELLVEMVAQIVQTMSVEDDLGGLRYRAGLTLVANIDGQIRYYIRKPFRDDRKQALRDRVTAFDDAYGMGWKPRNPEPNRIVAAYSARAMDARRWR</sequence>
<gene>
    <name evidence="2" type="ORF">EJD98_10885</name>
</gene>
<keyword evidence="3" id="KW-1185">Reference proteome</keyword>
<comment type="caution">
    <text evidence="2">The sequence shown here is derived from an EMBL/GenBank/DDBJ whole genome shotgun (WGS) entry which is preliminary data.</text>
</comment>
<dbReference type="SUPFAM" id="SSF55486">
    <property type="entry name" value="Metalloproteases ('zincins'), catalytic domain"/>
    <property type="match status" value="1"/>
</dbReference>